<evidence type="ECO:0000256" key="3">
    <source>
        <dbReference type="ARBA" id="ARBA00022538"/>
    </source>
</evidence>
<dbReference type="Proteomes" id="UP001164746">
    <property type="component" value="Chromosome 15"/>
</dbReference>
<dbReference type="SUPFAM" id="SSF54695">
    <property type="entry name" value="POZ domain"/>
    <property type="match status" value="1"/>
</dbReference>
<evidence type="ECO:0000256" key="11">
    <source>
        <dbReference type="ARBA" id="ARBA00023303"/>
    </source>
</evidence>
<dbReference type="Gene3D" id="1.10.287.70">
    <property type="match status" value="1"/>
</dbReference>
<dbReference type="InterPro" id="IPR003131">
    <property type="entry name" value="T1-type_BTB"/>
</dbReference>
<dbReference type="InterPro" id="IPR027359">
    <property type="entry name" value="Volt_channel_dom_sf"/>
</dbReference>
<keyword evidence="16" id="KW-1185">Reference proteome</keyword>
<keyword evidence="2" id="KW-0813">Transport</keyword>
<feature type="domain" description="Ion transport" evidence="13">
    <location>
        <begin position="256"/>
        <end position="454"/>
    </location>
</feature>
<evidence type="ECO:0000313" key="16">
    <source>
        <dbReference type="Proteomes" id="UP001164746"/>
    </source>
</evidence>
<evidence type="ECO:0000256" key="9">
    <source>
        <dbReference type="ARBA" id="ARBA00023065"/>
    </source>
</evidence>
<accession>A0ABY7G8B4</accession>
<evidence type="ECO:0000259" key="13">
    <source>
        <dbReference type="Pfam" id="PF00520"/>
    </source>
</evidence>
<dbReference type="PANTHER" id="PTHR11537">
    <property type="entry name" value="VOLTAGE-GATED POTASSIUM CHANNEL"/>
    <property type="match status" value="1"/>
</dbReference>
<feature type="transmembrane region" description="Helical" evidence="12">
    <location>
        <begin position="134"/>
        <end position="153"/>
    </location>
</feature>
<dbReference type="Gene3D" id="1.20.120.350">
    <property type="entry name" value="Voltage-gated potassium channels. Chain C"/>
    <property type="match status" value="1"/>
</dbReference>
<evidence type="ECO:0000256" key="6">
    <source>
        <dbReference type="ARBA" id="ARBA00022882"/>
    </source>
</evidence>
<organism evidence="15 16">
    <name type="scientific">Mya arenaria</name>
    <name type="common">Soft-shell clam</name>
    <dbReference type="NCBI Taxonomy" id="6604"/>
    <lineage>
        <taxon>Eukaryota</taxon>
        <taxon>Metazoa</taxon>
        <taxon>Spiralia</taxon>
        <taxon>Lophotrochozoa</taxon>
        <taxon>Mollusca</taxon>
        <taxon>Bivalvia</taxon>
        <taxon>Autobranchia</taxon>
        <taxon>Heteroconchia</taxon>
        <taxon>Euheterodonta</taxon>
        <taxon>Imparidentia</taxon>
        <taxon>Neoheterodontei</taxon>
        <taxon>Myida</taxon>
        <taxon>Myoidea</taxon>
        <taxon>Myidae</taxon>
        <taxon>Mya</taxon>
    </lineage>
</organism>
<keyword evidence="7" id="KW-0630">Potassium</keyword>
<keyword evidence="5" id="KW-0631">Potassium channel</keyword>
<dbReference type="InterPro" id="IPR005821">
    <property type="entry name" value="Ion_trans_dom"/>
</dbReference>
<dbReference type="PRINTS" id="PR00169">
    <property type="entry name" value="KCHANNEL"/>
</dbReference>
<evidence type="ECO:0000256" key="7">
    <source>
        <dbReference type="ARBA" id="ARBA00022958"/>
    </source>
</evidence>
<name>A0ABY7G8B4_MYAAR</name>
<dbReference type="InterPro" id="IPR028325">
    <property type="entry name" value="VG_K_chnl"/>
</dbReference>
<keyword evidence="6" id="KW-0851">Voltage-gated channel</keyword>
<evidence type="ECO:0000256" key="2">
    <source>
        <dbReference type="ARBA" id="ARBA00022448"/>
    </source>
</evidence>
<feature type="transmembrane region" description="Helical" evidence="12">
    <location>
        <begin position="426"/>
        <end position="447"/>
    </location>
</feature>
<dbReference type="CDD" id="cd18317">
    <property type="entry name" value="BTB_POZ_Kv"/>
    <property type="match status" value="1"/>
</dbReference>
<feature type="non-terminal residue" evidence="15">
    <location>
        <position position="1"/>
    </location>
</feature>
<feature type="domain" description="Potassium channel tetramerisation-type BTB" evidence="14">
    <location>
        <begin position="6"/>
        <end position="88"/>
    </location>
</feature>
<dbReference type="Pfam" id="PF02214">
    <property type="entry name" value="BTB_2"/>
    <property type="match status" value="1"/>
</dbReference>
<evidence type="ECO:0000256" key="5">
    <source>
        <dbReference type="ARBA" id="ARBA00022826"/>
    </source>
</evidence>
<evidence type="ECO:0000256" key="4">
    <source>
        <dbReference type="ARBA" id="ARBA00022692"/>
    </source>
</evidence>
<gene>
    <name evidence="15" type="ORF">MAR_013210</name>
</gene>
<reference evidence="15" key="1">
    <citation type="submission" date="2022-11" db="EMBL/GenBank/DDBJ databases">
        <title>Centuries of genome instability and evolution in soft-shell clam transmissible cancer (bioRxiv).</title>
        <authorList>
            <person name="Hart S.F.M."/>
            <person name="Yonemitsu M.A."/>
            <person name="Giersch R.M."/>
            <person name="Beal B.F."/>
            <person name="Arriagada G."/>
            <person name="Davis B.W."/>
            <person name="Ostrander E.A."/>
            <person name="Goff S.P."/>
            <person name="Metzger M.J."/>
        </authorList>
    </citation>
    <scope>NUCLEOTIDE SEQUENCE</scope>
    <source>
        <strain evidence="15">MELC-2E11</strain>
        <tissue evidence="15">Siphon/mantle</tissue>
    </source>
</reference>
<feature type="transmembrane region" description="Helical" evidence="12">
    <location>
        <begin position="401"/>
        <end position="419"/>
    </location>
</feature>
<keyword evidence="9" id="KW-0406">Ion transport</keyword>
<feature type="transmembrane region" description="Helical" evidence="12">
    <location>
        <begin position="295"/>
        <end position="320"/>
    </location>
</feature>
<keyword evidence="8 12" id="KW-1133">Transmembrane helix</keyword>
<keyword evidence="11" id="KW-0407">Ion channel</keyword>
<evidence type="ECO:0000256" key="1">
    <source>
        <dbReference type="ARBA" id="ARBA00004141"/>
    </source>
</evidence>
<dbReference type="PANTHER" id="PTHR11537:SF254">
    <property type="entry name" value="POTASSIUM VOLTAGE-GATED CHANNEL PROTEIN SHAB"/>
    <property type="match status" value="1"/>
</dbReference>
<sequence>MDSEQIHVNVGGQTYRISRDKIDNGPHSNLKYLVQNGCTVFDRPADMFSPILALYQTGELHIPVTSCPGAFLRELEFWDISPDILSQCCKNRIQSFLDEEETLRKFRKCQGDQYDNTPSRYSLDCIPFLRGIRATYVAVSLFMVLLSIFTVAYSTHPTFQRNMTNCERLQYMHLTNMTGQEQLQDILEQDCDSENIPEALQSTNHWNVDEDNFIEVLVLASPSRISTTTGTPAMPNGSFQTDPIVGDPIFIEYVKLPNMKVKIITFVVLELITVSFFTVDIVLRLCSCPCLLRYFTSVINIADAAALIATYIHMLCLFFFERKQYEKSWLDLLQFMQMLRAFRLFRITNNTRAGRVLTYTVYANIRDLLIVFLFLIAGMCTFASVFYIAERTDNIDSIPMAWYWAAITMTTVGYGDITPTTGIGRLVAVFCSISGVLLFALTVPIFANHFLSLYTHVGTVCASSEITAGRKRQAFLLCISENKCH</sequence>
<keyword evidence="4 12" id="KW-0812">Transmembrane</keyword>
<evidence type="ECO:0000259" key="14">
    <source>
        <dbReference type="Pfam" id="PF02214"/>
    </source>
</evidence>
<keyword evidence="10 12" id="KW-0472">Membrane</keyword>
<dbReference type="InterPro" id="IPR011333">
    <property type="entry name" value="SKP1/BTB/POZ_sf"/>
</dbReference>
<comment type="subcellular location">
    <subcellularLocation>
        <location evidence="1">Membrane</location>
        <topology evidence="1">Multi-pass membrane protein</topology>
    </subcellularLocation>
</comment>
<dbReference type="SUPFAM" id="SSF81324">
    <property type="entry name" value="Voltage-gated potassium channels"/>
    <property type="match status" value="1"/>
</dbReference>
<evidence type="ECO:0000256" key="8">
    <source>
        <dbReference type="ARBA" id="ARBA00022989"/>
    </source>
</evidence>
<evidence type="ECO:0000313" key="15">
    <source>
        <dbReference type="EMBL" id="WAR27506.1"/>
    </source>
</evidence>
<keyword evidence="3" id="KW-0633">Potassium transport</keyword>
<dbReference type="Pfam" id="PF00520">
    <property type="entry name" value="Ion_trans"/>
    <property type="match status" value="1"/>
</dbReference>
<feature type="transmembrane region" description="Helical" evidence="12">
    <location>
        <begin position="263"/>
        <end position="283"/>
    </location>
</feature>
<proteinExistence type="predicted"/>
<protein>
    <submittedName>
        <fullName evidence="15">KCNAG-like protein</fullName>
    </submittedName>
</protein>
<feature type="transmembrane region" description="Helical" evidence="12">
    <location>
        <begin position="368"/>
        <end position="389"/>
    </location>
</feature>
<dbReference type="Gene3D" id="3.30.710.10">
    <property type="entry name" value="Potassium Channel Kv1.1, Chain A"/>
    <property type="match status" value="1"/>
</dbReference>
<dbReference type="EMBL" id="CP111026">
    <property type="protein sequence ID" value="WAR27506.1"/>
    <property type="molecule type" value="Genomic_DNA"/>
</dbReference>
<evidence type="ECO:0000256" key="12">
    <source>
        <dbReference type="SAM" id="Phobius"/>
    </source>
</evidence>
<evidence type="ECO:0000256" key="10">
    <source>
        <dbReference type="ARBA" id="ARBA00023136"/>
    </source>
</evidence>